<keyword evidence="3" id="KW-1185">Reference proteome</keyword>
<protein>
    <submittedName>
        <fullName evidence="2">Uncharacterized protein</fullName>
    </submittedName>
</protein>
<feature type="transmembrane region" description="Helical" evidence="1">
    <location>
        <begin position="6"/>
        <end position="25"/>
    </location>
</feature>
<dbReference type="AlphaFoldDB" id="C2JWS8"/>
<sequence>MKGVDAMVWLLIVVLLVVLATLWLFRKRWRRNKAIQILLYHSQRLTDQAMTEALQQLGISTDKPMTSKPIADIWGHGVMAFSYQISSSLGKVTQPALDQALRQAARQLDIASSDPALPPFVLTDFFELEGELHIDVAFITNEATIEYVRDVNRVSS</sequence>
<gene>
    <name evidence="2" type="ORF">HMPREF0539_1362</name>
</gene>
<dbReference type="Proteomes" id="UP000004525">
    <property type="component" value="Unassembled WGS sequence"/>
</dbReference>
<reference evidence="2" key="1">
    <citation type="submission" date="2009-01" db="EMBL/GenBank/DDBJ databases">
        <authorList>
            <person name="Qin X."/>
            <person name="Bachman B."/>
            <person name="Battles P."/>
            <person name="Bell A."/>
            <person name="Bess C."/>
            <person name="Bickham C."/>
            <person name="Chaboub L."/>
            <person name="Chen D."/>
            <person name="Coyle M."/>
            <person name="Deiros D.R."/>
            <person name="Dinh H."/>
            <person name="Forbes L."/>
            <person name="Fowler G."/>
            <person name="Francisco L."/>
            <person name="Fu Q."/>
            <person name="Gubbala S."/>
            <person name="Hale W."/>
            <person name="Han Y."/>
            <person name="Hemphill L."/>
            <person name="Highlander S.K."/>
            <person name="Hirani K."/>
            <person name="Hogues M."/>
            <person name="Jackson L."/>
            <person name="Jakkamsetti A."/>
            <person name="Javaid M."/>
            <person name="Jiang H."/>
            <person name="Korchina V."/>
            <person name="Kovar C."/>
            <person name="Lara F."/>
            <person name="Lee S."/>
            <person name="Mata R."/>
            <person name="Mathew T."/>
            <person name="Moen C."/>
            <person name="Morales K."/>
            <person name="Munidasa M."/>
            <person name="Nazareth L."/>
            <person name="Ngo R."/>
            <person name="Nguyen L."/>
            <person name="Okwuonu G."/>
            <person name="Ongeri F."/>
            <person name="Patil S."/>
            <person name="Petrosino J."/>
            <person name="Pham C."/>
            <person name="Pham P."/>
            <person name="Pu L.-L."/>
            <person name="Puazo M."/>
            <person name="Raj R."/>
            <person name="Reid J."/>
            <person name="Rouhana J."/>
            <person name="Saada N."/>
            <person name="Shang Y."/>
            <person name="Simmons D."/>
            <person name="Thornton R."/>
            <person name="Warren J."/>
            <person name="Weissenberger G."/>
            <person name="Zhang J."/>
            <person name="Zhang L."/>
            <person name="Zhou C."/>
            <person name="Zhu D."/>
            <person name="Muzny D."/>
            <person name="Worley K."/>
            <person name="Gibbs R."/>
        </authorList>
    </citation>
    <scope>NUCLEOTIDE SEQUENCE [LARGE SCALE GENOMIC DNA]</scope>
    <source>
        <strain evidence="2">LMS2-1</strain>
    </source>
</reference>
<keyword evidence="1" id="KW-0472">Membrane</keyword>
<evidence type="ECO:0000313" key="3">
    <source>
        <dbReference type="Proteomes" id="UP000004525"/>
    </source>
</evidence>
<comment type="caution">
    <text evidence="2">The sequence shown here is derived from an EMBL/GenBank/DDBJ whole genome shotgun (WGS) entry which is preliminary data.</text>
</comment>
<accession>C2JWS8</accession>
<proteinExistence type="predicted"/>
<evidence type="ECO:0000256" key="1">
    <source>
        <dbReference type="SAM" id="Phobius"/>
    </source>
</evidence>
<name>C2JWS8_LACRM</name>
<dbReference type="HOGENOM" id="CLU_140961_0_0_9"/>
<organism evidence="2 3">
    <name type="scientific">Lacticaseibacillus rhamnosus (strain LMS2-1)</name>
    <dbReference type="NCBI Taxonomy" id="525361"/>
    <lineage>
        <taxon>Bacteria</taxon>
        <taxon>Bacillati</taxon>
        <taxon>Bacillota</taxon>
        <taxon>Bacilli</taxon>
        <taxon>Lactobacillales</taxon>
        <taxon>Lactobacillaceae</taxon>
        <taxon>Lacticaseibacillus</taxon>
    </lineage>
</organism>
<dbReference type="EMBL" id="ACIZ01000058">
    <property type="protein sequence ID" value="EEN80512.1"/>
    <property type="molecule type" value="Genomic_DNA"/>
</dbReference>
<keyword evidence="1" id="KW-0812">Transmembrane</keyword>
<evidence type="ECO:0000313" key="2">
    <source>
        <dbReference type="EMBL" id="EEN80512.1"/>
    </source>
</evidence>
<keyword evidence="1" id="KW-1133">Transmembrane helix</keyword>